<dbReference type="EMBL" id="CP011129">
    <property type="protein sequence ID" value="ALN78775.1"/>
    <property type="molecule type" value="Genomic_DNA"/>
</dbReference>
<dbReference type="STRING" id="84531.LA76x_0614"/>
<keyword evidence="1" id="KW-0346">Stress response</keyword>
<keyword evidence="2" id="KW-0456">Lyase</keyword>
<evidence type="ECO:0000313" key="5">
    <source>
        <dbReference type="EMBL" id="ALN78775.1"/>
    </source>
</evidence>
<dbReference type="PANTHER" id="PTHR48094">
    <property type="entry name" value="PROTEIN/NUCLEIC ACID DEGLYCASE DJ-1-RELATED"/>
    <property type="match status" value="1"/>
</dbReference>
<dbReference type="CDD" id="cd03141">
    <property type="entry name" value="GATase1_Hsp31_like"/>
    <property type="match status" value="1"/>
</dbReference>
<evidence type="ECO:0000259" key="4">
    <source>
        <dbReference type="Pfam" id="PF01965"/>
    </source>
</evidence>
<proteinExistence type="inferred from homology"/>
<dbReference type="eggNOG" id="COG0693">
    <property type="taxonomic scope" value="Bacteria"/>
</dbReference>
<dbReference type="PATRIC" id="fig|84531.8.peg.640"/>
<gene>
    <name evidence="5" type="ORF">LA76x_0614</name>
</gene>
<feature type="domain" description="DJ-1/PfpI" evidence="4">
    <location>
        <begin position="87"/>
        <end position="283"/>
    </location>
</feature>
<dbReference type="Pfam" id="PF01965">
    <property type="entry name" value="DJ-1_PfpI"/>
    <property type="match status" value="1"/>
</dbReference>
<dbReference type="GO" id="GO:0019243">
    <property type="term" value="P:methylglyoxal catabolic process to D-lactate via S-lactoyl-glutathione"/>
    <property type="evidence" value="ECO:0007669"/>
    <property type="project" value="TreeGrafter"/>
</dbReference>
<keyword evidence="6" id="KW-1185">Reference proteome</keyword>
<dbReference type="InterPro" id="IPR029062">
    <property type="entry name" value="Class_I_gatase-like"/>
</dbReference>
<evidence type="ECO:0000256" key="1">
    <source>
        <dbReference type="ARBA" id="ARBA00023016"/>
    </source>
</evidence>
<sequence length="358" mass="39054">MAAMMRTGYWKKLKTALLATVCTLSLLALAGYWYADGFRLDEQPLADPASRSTDLAFVRPGVGESRGRILAVLTSTATIGASGKKAGFELTELSRAYYVFVANGFEVDIASPLGGKPPMRLDDELVAADYAFLNDAQAVAKLDRSVPLAQVDPSRYAAVYFVGGKGAMFDFPGHREIQRIVGAVHDGGGVVGAVCHGPAALLEVRLGSGRRLIEGKRMTGFSNDEELFLLKDARRLFPFLLQDRIAGHGARYVEGPIYLDNTVVDGRLVTGQNPWSTWSVAESMVAAMGHAPVPRERTSEEVGVRLLNIYYRDGRDAADRAKAHGAQADRRILLMHALVAAMQYRWSDAFHIQRLARP</sequence>
<accession>A0A0S2F5F6</accession>
<organism evidence="5 6">
    <name type="scientific">Lysobacter antibioticus</name>
    <dbReference type="NCBI Taxonomy" id="84531"/>
    <lineage>
        <taxon>Bacteria</taxon>
        <taxon>Pseudomonadati</taxon>
        <taxon>Pseudomonadota</taxon>
        <taxon>Gammaproteobacteria</taxon>
        <taxon>Lysobacterales</taxon>
        <taxon>Lysobacteraceae</taxon>
        <taxon>Lysobacter</taxon>
    </lineage>
</organism>
<name>A0A0S2F5F6_LYSAN</name>
<dbReference type="PANTHER" id="PTHR48094:SF11">
    <property type="entry name" value="GLUTATHIONE-INDEPENDENT GLYOXALASE HSP31-RELATED"/>
    <property type="match status" value="1"/>
</dbReference>
<dbReference type="RefSeq" id="WP_057916528.1">
    <property type="nucleotide sequence ID" value="NZ_CP011129.1"/>
</dbReference>
<dbReference type="AlphaFoldDB" id="A0A0S2F5F6"/>
<evidence type="ECO:0000256" key="2">
    <source>
        <dbReference type="ARBA" id="ARBA00023239"/>
    </source>
</evidence>
<comment type="similarity">
    <text evidence="3">Belongs to the peptidase C56 family. HSP31-like subfamily.</text>
</comment>
<dbReference type="GO" id="GO:0019172">
    <property type="term" value="F:glyoxalase III activity"/>
    <property type="evidence" value="ECO:0007669"/>
    <property type="project" value="TreeGrafter"/>
</dbReference>
<dbReference type="Proteomes" id="UP000060787">
    <property type="component" value="Chromosome"/>
</dbReference>
<reference evidence="5 6" key="1">
    <citation type="journal article" date="2015" name="BMC Genomics">
        <title>Comparative genomics and metabolic profiling of the genus Lysobacter.</title>
        <authorList>
            <person name="de Bruijn I."/>
            <person name="Cheng X."/>
            <person name="de Jager V."/>
            <person name="Exposito R.G."/>
            <person name="Watrous J."/>
            <person name="Patel N."/>
            <person name="Postma J."/>
            <person name="Dorrestein P.C."/>
            <person name="Kobayashi D."/>
            <person name="Raaijmakers J.M."/>
        </authorList>
    </citation>
    <scope>NUCLEOTIDE SEQUENCE [LARGE SCALE GENOMIC DNA]</scope>
    <source>
        <strain evidence="5 6">76</strain>
    </source>
</reference>
<evidence type="ECO:0000256" key="3">
    <source>
        <dbReference type="ARBA" id="ARBA00038493"/>
    </source>
</evidence>
<protein>
    <submittedName>
        <fullName evidence="5">N-terminal domain of DJ-1_PfpI family protein</fullName>
    </submittedName>
</protein>
<dbReference type="KEGG" id="lab:LA76x_0614"/>
<evidence type="ECO:0000313" key="6">
    <source>
        <dbReference type="Proteomes" id="UP000060787"/>
    </source>
</evidence>
<dbReference type="GO" id="GO:0005737">
    <property type="term" value="C:cytoplasm"/>
    <property type="evidence" value="ECO:0007669"/>
    <property type="project" value="TreeGrafter"/>
</dbReference>
<dbReference type="InterPro" id="IPR002818">
    <property type="entry name" value="DJ-1/PfpI"/>
</dbReference>
<dbReference type="SUPFAM" id="SSF52317">
    <property type="entry name" value="Class I glutamine amidotransferase-like"/>
    <property type="match status" value="1"/>
</dbReference>
<dbReference type="InterPro" id="IPR050325">
    <property type="entry name" value="Prot/Nucl_acid_deglycase"/>
</dbReference>
<dbReference type="Gene3D" id="3.40.50.880">
    <property type="match status" value="1"/>
</dbReference>